<gene>
    <name evidence="9" type="ORF">CLPA_c22380</name>
    <name evidence="10" type="ORF">CP6013_00941</name>
</gene>
<dbReference type="RefSeq" id="WP_003441708.1">
    <property type="nucleotide sequence ID" value="NZ_ANZB01000002.1"/>
</dbReference>
<organism evidence="9 12">
    <name type="scientific">Clostridium pasteurianum DSM 525 = ATCC 6013</name>
    <dbReference type="NCBI Taxonomy" id="1262449"/>
    <lineage>
        <taxon>Bacteria</taxon>
        <taxon>Bacillati</taxon>
        <taxon>Bacillota</taxon>
        <taxon>Clostridia</taxon>
        <taxon>Eubacteriales</taxon>
        <taxon>Clostridiaceae</taxon>
        <taxon>Clostridium</taxon>
    </lineage>
</organism>
<dbReference type="InterPro" id="IPR017900">
    <property type="entry name" value="4Fe4S_Fe_S_CS"/>
</dbReference>
<dbReference type="InterPro" id="IPR007329">
    <property type="entry name" value="FMN-bd"/>
</dbReference>
<feature type="transmembrane region" description="Helical" evidence="7">
    <location>
        <begin position="65"/>
        <end position="93"/>
    </location>
</feature>
<dbReference type="Gene3D" id="3.90.1010.20">
    <property type="match status" value="1"/>
</dbReference>
<dbReference type="PANTHER" id="PTHR30176:SF3">
    <property type="entry name" value="FERREDOXIN-TYPE PROTEIN NAPH"/>
    <property type="match status" value="1"/>
</dbReference>
<dbReference type="GO" id="GO:0046872">
    <property type="term" value="F:metal ion binding"/>
    <property type="evidence" value="ECO:0007669"/>
    <property type="project" value="UniProtKB-KW"/>
</dbReference>
<reference evidence="9 12" key="1">
    <citation type="journal article" date="2015" name="Genome Announc.">
        <title>Complete Genome Sequence of the Nitrogen-Fixing and Solvent-Producing Clostridium pasteurianum DSM 525.</title>
        <authorList>
            <person name="Poehlein A."/>
            <person name="Grosse-Honebrink A."/>
            <person name="Zhang Y."/>
            <person name="Minton N.P."/>
            <person name="Daniel R."/>
        </authorList>
    </citation>
    <scope>NUCLEOTIDE SEQUENCE [LARGE SCALE GENOMIC DNA]</scope>
    <source>
        <strain evidence="9">DSM 525</strain>
        <strain evidence="12">DSM 525 / ATCC 6013</strain>
    </source>
</reference>
<protein>
    <submittedName>
        <fullName evidence="9">4Fe-4S binding domain-containing protein/FMN-binding domain-containing protein</fullName>
    </submittedName>
    <submittedName>
        <fullName evidence="10">FMN-binding domain protein</fullName>
    </submittedName>
</protein>
<dbReference type="GO" id="GO:0005886">
    <property type="term" value="C:plasma membrane"/>
    <property type="evidence" value="ECO:0007669"/>
    <property type="project" value="TreeGrafter"/>
</dbReference>
<keyword evidence="7" id="KW-0812">Transmembrane</keyword>
<keyword evidence="4" id="KW-0249">Electron transport</keyword>
<keyword evidence="6" id="KW-0411">Iron-sulfur</keyword>
<dbReference type="AlphaFoldDB" id="A0A0H3J8M9"/>
<dbReference type="InterPro" id="IPR017896">
    <property type="entry name" value="4Fe4S_Fe-S-bd"/>
</dbReference>
<evidence type="ECO:0000256" key="3">
    <source>
        <dbReference type="ARBA" id="ARBA00022723"/>
    </source>
</evidence>
<name>A0A0H3J8M9_CLOPA</name>
<dbReference type="Pfam" id="PF12801">
    <property type="entry name" value="Fer4_5"/>
    <property type="match status" value="2"/>
</dbReference>
<sequence length="402" mass="45336">MLKRIRNYNWKLHKIKIIRIILQIIFLILFPGLFSLIFSEIKNVYLEIIKGNFNFIQMYPNLIEIITIAIMTIFLGRFFCGFICAFGTLNDLIYLSIKKVFKINFKLDRQADSILKYAKYVILMLIIIFSWTMKSKIFKISNPWEAFAGIIEFWSINSSLILGFIVLVFILIGSALIERFFCRYLCPLGALFVLSSKIAPFKISKLKERCGSCRICTDNCSMGLSLYKFNSIHNGECINCLKCVEICPRKNIKTDIFNKNINATVVSLVAIVSFGVIYFANGMAGAAVNKNYIAMEATVNTVQSKKSLNKVKYKDGIYTGNSSIYVKPNVQVSVTIKDGKIVDIKAKQTEGTQGYYEKVINIIPNEIIKAQSTEVDVVSGASASSEGIIVSTQEALEKAKIK</sequence>
<keyword evidence="5" id="KW-0408">Iron</keyword>
<dbReference type="Proteomes" id="UP000030905">
    <property type="component" value="Chromosome"/>
</dbReference>
<dbReference type="PATRIC" id="fig|1262449.3.peg.754"/>
<accession>A0A0H3J8M9</accession>
<keyword evidence="2" id="KW-0004">4Fe-4S</keyword>
<evidence type="ECO:0000313" key="12">
    <source>
        <dbReference type="Proteomes" id="UP000030905"/>
    </source>
</evidence>
<dbReference type="SMART" id="SM00900">
    <property type="entry name" value="FMN_bind"/>
    <property type="match status" value="1"/>
</dbReference>
<dbReference type="InterPro" id="IPR051684">
    <property type="entry name" value="Electron_Trans/Redox"/>
</dbReference>
<evidence type="ECO:0000256" key="4">
    <source>
        <dbReference type="ARBA" id="ARBA00022982"/>
    </source>
</evidence>
<evidence type="ECO:0000313" key="10">
    <source>
        <dbReference type="EMBL" id="KRU11694.1"/>
    </source>
</evidence>
<evidence type="ECO:0000259" key="8">
    <source>
        <dbReference type="PROSITE" id="PS51379"/>
    </source>
</evidence>
<dbReference type="PROSITE" id="PS51379">
    <property type="entry name" value="4FE4S_FER_2"/>
    <property type="match status" value="1"/>
</dbReference>
<reference evidence="10 11" key="3">
    <citation type="journal article" name="Genome Announc.">
        <title>Improved Draft Genome Sequence of Clostridium pasteurianum Strain ATCC 6013 (DSM 525) Using a Hybrid Next-Generation Sequencing Approach.</title>
        <authorList>
            <person name="Pyne M.E."/>
            <person name="Utturkar S."/>
            <person name="Brown S.D."/>
            <person name="Moo-Young M."/>
            <person name="Chung D.A."/>
            <person name="Chou C.P."/>
        </authorList>
    </citation>
    <scope>NUCLEOTIDE SEQUENCE [LARGE SCALE GENOMIC DNA]</scope>
    <source>
        <strain evidence="10 11">ATCC 6013</strain>
    </source>
</reference>
<dbReference type="SUPFAM" id="SSF54862">
    <property type="entry name" value="4Fe-4S ferredoxins"/>
    <property type="match status" value="1"/>
</dbReference>
<evidence type="ECO:0000313" key="9">
    <source>
        <dbReference type="EMBL" id="AJA52296.1"/>
    </source>
</evidence>
<evidence type="ECO:0000313" key="11">
    <source>
        <dbReference type="Proteomes" id="UP000028042"/>
    </source>
</evidence>
<keyword evidence="3" id="KW-0479">Metal-binding</keyword>
<dbReference type="PROSITE" id="PS00198">
    <property type="entry name" value="4FE4S_FER_1"/>
    <property type="match status" value="1"/>
</dbReference>
<feature type="transmembrane region" description="Helical" evidence="7">
    <location>
        <begin position="153"/>
        <end position="177"/>
    </location>
</feature>
<dbReference type="KEGG" id="cpae:CPAST_c22380"/>
<dbReference type="Proteomes" id="UP000028042">
    <property type="component" value="Unassembled WGS sequence"/>
</dbReference>
<keyword evidence="12" id="KW-1185">Reference proteome</keyword>
<reference evidence="10" key="2">
    <citation type="submission" date="2015-10" db="EMBL/GenBank/DDBJ databases">
        <title>Improved Draft Genome Sequence of Clostridium pasteurianum Strain ATCC 6013 (DSM 525) Using a Hybrid Next-Generation Sequencing Approach.</title>
        <authorList>
            <person name="Pyne M.E."/>
            <person name="Utturkar S.M."/>
            <person name="Brown S.D."/>
            <person name="Moo-Young M."/>
            <person name="Chung D.A."/>
            <person name="Chou P.C."/>
        </authorList>
    </citation>
    <scope>NUCLEOTIDE SEQUENCE</scope>
    <source>
        <strain evidence="10">ATCC 6013</strain>
    </source>
</reference>
<dbReference type="eggNOG" id="COG0348">
    <property type="taxonomic scope" value="Bacteria"/>
</dbReference>
<feature type="transmembrane region" description="Helical" evidence="7">
    <location>
        <begin position="260"/>
        <end position="280"/>
    </location>
</feature>
<evidence type="ECO:0000256" key="7">
    <source>
        <dbReference type="SAM" id="Phobius"/>
    </source>
</evidence>
<keyword evidence="1" id="KW-0813">Transport</keyword>
<evidence type="ECO:0000256" key="1">
    <source>
        <dbReference type="ARBA" id="ARBA00022448"/>
    </source>
</evidence>
<evidence type="ECO:0000256" key="6">
    <source>
        <dbReference type="ARBA" id="ARBA00023014"/>
    </source>
</evidence>
<feature type="domain" description="4Fe-4S ferredoxin-type" evidence="8">
    <location>
        <begin position="228"/>
        <end position="257"/>
    </location>
</feature>
<proteinExistence type="predicted"/>
<dbReference type="Pfam" id="PF04205">
    <property type="entry name" value="FMN_bind"/>
    <property type="match status" value="1"/>
</dbReference>
<dbReference type="eggNOG" id="COG3976">
    <property type="taxonomic scope" value="Bacteria"/>
</dbReference>
<evidence type="ECO:0000256" key="5">
    <source>
        <dbReference type="ARBA" id="ARBA00023004"/>
    </source>
</evidence>
<dbReference type="KEGG" id="cpat:CLPA_c22380"/>
<dbReference type="GO" id="GO:0051539">
    <property type="term" value="F:4 iron, 4 sulfur cluster binding"/>
    <property type="evidence" value="ECO:0007669"/>
    <property type="project" value="UniProtKB-KW"/>
</dbReference>
<dbReference type="GeneID" id="93074385"/>
<keyword evidence="7" id="KW-0472">Membrane</keyword>
<feature type="transmembrane region" description="Helical" evidence="7">
    <location>
        <begin position="114"/>
        <end position="133"/>
    </location>
</feature>
<dbReference type="EMBL" id="CP009268">
    <property type="protein sequence ID" value="AJA52296.1"/>
    <property type="molecule type" value="Genomic_DNA"/>
</dbReference>
<dbReference type="GO" id="GO:0010181">
    <property type="term" value="F:FMN binding"/>
    <property type="evidence" value="ECO:0007669"/>
    <property type="project" value="InterPro"/>
</dbReference>
<dbReference type="EMBL" id="JPGY02000001">
    <property type="protein sequence ID" value="KRU11694.1"/>
    <property type="molecule type" value="Genomic_DNA"/>
</dbReference>
<evidence type="ECO:0000256" key="2">
    <source>
        <dbReference type="ARBA" id="ARBA00022485"/>
    </source>
</evidence>
<dbReference type="PANTHER" id="PTHR30176">
    <property type="entry name" value="FERREDOXIN-TYPE PROTEIN NAPH"/>
    <property type="match status" value="1"/>
</dbReference>
<keyword evidence="7" id="KW-1133">Transmembrane helix</keyword>
<feature type="transmembrane region" description="Helical" evidence="7">
    <location>
        <begin position="20"/>
        <end position="38"/>
    </location>
</feature>